<evidence type="ECO:0000256" key="9">
    <source>
        <dbReference type="ARBA" id="ARBA00023012"/>
    </source>
</evidence>
<dbReference type="Pfam" id="PF00512">
    <property type="entry name" value="HisKA"/>
    <property type="match status" value="1"/>
</dbReference>
<comment type="caution">
    <text evidence="14">The sequence shown here is derived from an EMBL/GenBank/DDBJ whole genome shotgun (WGS) entry which is preliminary data.</text>
</comment>
<feature type="transmembrane region" description="Helical" evidence="11">
    <location>
        <begin position="12"/>
        <end position="30"/>
    </location>
</feature>
<dbReference type="PROSITE" id="PS50109">
    <property type="entry name" value="HIS_KIN"/>
    <property type="match status" value="1"/>
</dbReference>
<evidence type="ECO:0000256" key="3">
    <source>
        <dbReference type="ARBA" id="ARBA00012438"/>
    </source>
</evidence>
<dbReference type="EMBL" id="JAICCF010000004">
    <property type="protein sequence ID" value="MBW8687148.1"/>
    <property type="molecule type" value="Genomic_DNA"/>
</dbReference>
<protein>
    <recommendedName>
        <fullName evidence="3">histidine kinase</fullName>
        <ecNumber evidence="3">2.7.13.3</ecNumber>
    </recommendedName>
</protein>
<keyword evidence="8 11" id="KW-1133">Transmembrane helix</keyword>
<dbReference type="SMART" id="SM00388">
    <property type="entry name" value="HisKA"/>
    <property type="match status" value="1"/>
</dbReference>
<dbReference type="EC" id="2.7.13.3" evidence="3"/>
<dbReference type="InterPro" id="IPR036890">
    <property type="entry name" value="HATPase_C_sf"/>
</dbReference>
<evidence type="ECO:0000256" key="4">
    <source>
        <dbReference type="ARBA" id="ARBA00022553"/>
    </source>
</evidence>
<evidence type="ECO:0000256" key="5">
    <source>
        <dbReference type="ARBA" id="ARBA00022679"/>
    </source>
</evidence>
<keyword evidence="15" id="KW-1185">Reference proteome</keyword>
<dbReference type="CDD" id="cd00082">
    <property type="entry name" value="HisKA"/>
    <property type="match status" value="1"/>
</dbReference>
<keyword evidence="5" id="KW-0808">Transferase</keyword>
<dbReference type="Gene3D" id="1.10.287.130">
    <property type="match status" value="1"/>
</dbReference>
<dbReference type="PANTHER" id="PTHR45436">
    <property type="entry name" value="SENSOR HISTIDINE KINASE YKOH"/>
    <property type="match status" value="1"/>
</dbReference>
<keyword evidence="4" id="KW-0597">Phosphoprotein</keyword>
<keyword evidence="9" id="KW-0902">Two-component regulatory system</keyword>
<evidence type="ECO:0000256" key="6">
    <source>
        <dbReference type="ARBA" id="ARBA00022692"/>
    </source>
</evidence>
<organism evidence="14 15">
    <name type="scientific">Chitinophaga rhizophila</name>
    <dbReference type="NCBI Taxonomy" id="2866212"/>
    <lineage>
        <taxon>Bacteria</taxon>
        <taxon>Pseudomonadati</taxon>
        <taxon>Bacteroidota</taxon>
        <taxon>Chitinophagia</taxon>
        <taxon>Chitinophagales</taxon>
        <taxon>Chitinophagaceae</taxon>
        <taxon>Chitinophaga</taxon>
    </lineage>
</organism>
<evidence type="ECO:0000256" key="7">
    <source>
        <dbReference type="ARBA" id="ARBA00022777"/>
    </source>
</evidence>
<proteinExistence type="predicted"/>
<dbReference type="PROSITE" id="PS50885">
    <property type="entry name" value="HAMP"/>
    <property type="match status" value="1"/>
</dbReference>
<evidence type="ECO:0000256" key="8">
    <source>
        <dbReference type="ARBA" id="ARBA00022989"/>
    </source>
</evidence>
<dbReference type="SUPFAM" id="SSF158472">
    <property type="entry name" value="HAMP domain-like"/>
    <property type="match status" value="1"/>
</dbReference>
<dbReference type="InterPro" id="IPR050428">
    <property type="entry name" value="TCS_sensor_his_kinase"/>
</dbReference>
<evidence type="ECO:0000256" key="1">
    <source>
        <dbReference type="ARBA" id="ARBA00000085"/>
    </source>
</evidence>
<dbReference type="InterPro" id="IPR036097">
    <property type="entry name" value="HisK_dim/P_sf"/>
</dbReference>
<dbReference type="SUPFAM" id="SSF47384">
    <property type="entry name" value="Homodimeric domain of signal transducing histidine kinase"/>
    <property type="match status" value="1"/>
</dbReference>
<accession>A0ABS7GL35</accession>
<comment type="catalytic activity">
    <reaction evidence="1">
        <text>ATP + protein L-histidine = ADP + protein N-phospho-L-histidine.</text>
        <dbReference type="EC" id="2.7.13.3"/>
    </reaction>
</comment>
<name>A0ABS7GL35_9BACT</name>
<feature type="domain" description="Histidine kinase" evidence="12">
    <location>
        <begin position="237"/>
        <end position="450"/>
    </location>
</feature>
<dbReference type="InterPro" id="IPR003594">
    <property type="entry name" value="HATPase_dom"/>
</dbReference>
<dbReference type="InterPro" id="IPR003660">
    <property type="entry name" value="HAMP_dom"/>
</dbReference>
<dbReference type="Pfam" id="PF02518">
    <property type="entry name" value="HATPase_c"/>
    <property type="match status" value="1"/>
</dbReference>
<dbReference type="CDD" id="cd00075">
    <property type="entry name" value="HATPase"/>
    <property type="match status" value="1"/>
</dbReference>
<keyword evidence="7 14" id="KW-0418">Kinase</keyword>
<dbReference type="RefSeq" id="WP_220252471.1">
    <property type="nucleotide sequence ID" value="NZ_JAICCF010000004.1"/>
</dbReference>
<evidence type="ECO:0000256" key="10">
    <source>
        <dbReference type="ARBA" id="ARBA00023136"/>
    </source>
</evidence>
<dbReference type="SMART" id="SM00304">
    <property type="entry name" value="HAMP"/>
    <property type="match status" value="1"/>
</dbReference>
<dbReference type="InterPro" id="IPR004358">
    <property type="entry name" value="Sig_transdc_His_kin-like_C"/>
</dbReference>
<dbReference type="Proteomes" id="UP000812961">
    <property type="component" value="Unassembled WGS sequence"/>
</dbReference>
<dbReference type="PANTHER" id="PTHR45436:SF5">
    <property type="entry name" value="SENSOR HISTIDINE KINASE TRCS"/>
    <property type="match status" value="1"/>
</dbReference>
<feature type="domain" description="HAMP" evidence="13">
    <location>
        <begin position="175"/>
        <end position="229"/>
    </location>
</feature>
<evidence type="ECO:0000313" key="14">
    <source>
        <dbReference type="EMBL" id="MBW8687148.1"/>
    </source>
</evidence>
<sequence length="450" mass="51499">MSLRRKLSLRSGLLFFLTTLIITVGTYQLFRYAIEQAYRQKLLGIAMLSAHFYLEKDEVNEVIHKSIEKEFKKISDEAIRLYRTDSTIYIDDSIRFKAPDEVIAETIANGKVFFKVGKRYFLSLLYKDNEGDFVIMVSGLNKPGQEQMLLLQKMLLLAGLAGMTVHVVLSVVLARRTFRPFYHLIEQVRSIRENDLHVRLNYPSGNEDEIKALINEFNYLLSRIESSVKVQRNFLKNATHEIKTPLAIIIGDIEVALQSSRTNEEYVSLLDSLKRNALHLRSILNSLMTLSHIEVTSAELITVFRIDEIIWQVVEKKMIEYRDRKINVAFDAGLDSNEDLLSVKGNRDLIFIAINNIVDNALKYSDAPVDIKIDATTAPLNIRIIDHGMGIPQDQFEAIFDMFYRVPESRRIPGHGIGLYLTKQILLLSNIAIKLDSEPGKGTVFTLRFP</sequence>
<dbReference type="Gene3D" id="3.30.565.10">
    <property type="entry name" value="Histidine kinase-like ATPase, C-terminal domain"/>
    <property type="match status" value="1"/>
</dbReference>
<reference evidence="14 15" key="1">
    <citation type="submission" date="2021-08" db="EMBL/GenBank/DDBJ databases">
        <title>The genome sequence of Chitinophaga sp. B61.</title>
        <authorList>
            <person name="Zhang X."/>
        </authorList>
    </citation>
    <scope>NUCLEOTIDE SEQUENCE [LARGE SCALE GENOMIC DNA]</scope>
    <source>
        <strain evidence="14 15">B61</strain>
    </source>
</reference>
<evidence type="ECO:0000259" key="12">
    <source>
        <dbReference type="PROSITE" id="PS50109"/>
    </source>
</evidence>
<dbReference type="InterPro" id="IPR003661">
    <property type="entry name" value="HisK_dim/P_dom"/>
</dbReference>
<dbReference type="SMART" id="SM00387">
    <property type="entry name" value="HATPase_c"/>
    <property type="match status" value="1"/>
</dbReference>
<dbReference type="SUPFAM" id="SSF55874">
    <property type="entry name" value="ATPase domain of HSP90 chaperone/DNA topoisomerase II/histidine kinase"/>
    <property type="match status" value="1"/>
</dbReference>
<dbReference type="GO" id="GO:0016301">
    <property type="term" value="F:kinase activity"/>
    <property type="evidence" value="ECO:0007669"/>
    <property type="project" value="UniProtKB-KW"/>
</dbReference>
<evidence type="ECO:0000256" key="11">
    <source>
        <dbReference type="SAM" id="Phobius"/>
    </source>
</evidence>
<dbReference type="Gene3D" id="6.10.340.10">
    <property type="match status" value="1"/>
</dbReference>
<keyword evidence="10 11" id="KW-0472">Membrane</keyword>
<gene>
    <name evidence="14" type="ORF">K1Y79_22615</name>
</gene>
<evidence type="ECO:0000313" key="15">
    <source>
        <dbReference type="Proteomes" id="UP000812961"/>
    </source>
</evidence>
<dbReference type="PRINTS" id="PR00344">
    <property type="entry name" value="BCTRLSENSOR"/>
</dbReference>
<keyword evidence="6 11" id="KW-0812">Transmembrane</keyword>
<evidence type="ECO:0000259" key="13">
    <source>
        <dbReference type="PROSITE" id="PS50885"/>
    </source>
</evidence>
<comment type="subcellular location">
    <subcellularLocation>
        <location evidence="2">Membrane</location>
    </subcellularLocation>
</comment>
<evidence type="ECO:0000256" key="2">
    <source>
        <dbReference type="ARBA" id="ARBA00004370"/>
    </source>
</evidence>
<dbReference type="InterPro" id="IPR005467">
    <property type="entry name" value="His_kinase_dom"/>
</dbReference>